<protein>
    <submittedName>
        <fullName evidence="9">Uncharacterized protein</fullName>
    </submittedName>
</protein>
<dbReference type="GO" id="GO:1990817">
    <property type="term" value="F:poly(A) RNA polymerase activity"/>
    <property type="evidence" value="ECO:0007669"/>
    <property type="project" value="UniProtKB-ARBA"/>
</dbReference>
<dbReference type="SUPFAM" id="SSF81631">
    <property type="entry name" value="PAP/OAS1 substrate-binding domain"/>
    <property type="match status" value="1"/>
</dbReference>
<dbReference type="AlphaFoldDB" id="A0A0L0BWR8"/>
<dbReference type="Pfam" id="PF03828">
    <property type="entry name" value="PAP_assoc"/>
    <property type="match status" value="1"/>
</dbReference>
<gene>
    <name evidence="9" type="ORF">FF38_10527</name>
</gene>
<reference evidence="9 10" key="1">
    <citation type="journal article" date="2015" name="Nat. Commun.">
        <title>Lucilia cuprina genome unlocks parasitic fly biology to underpin future interventions.</title>
        <authorList>
            <person name="Anstead C.A."/>
            <person name="Korhonen P.K."/>
            <person name="Young N.D."/>
            <person name="Hall R.S."/>
            <person name="Jex A.R."/>
            <person name="Murali S.C."/>
            <person name="Hughes D.S."/>
            <person name="Lee S.F."/>
            <person name="Perry T."/>
            <person name="Stroehlein A.J."/>
            <person name="Ansell B.R."/>
            <person name="Breugelmans B."/>
            <person name="Hofmann A."/>
            <person name="Qu J."/>
            <person name="Dugan S."/>
            <person name="Lee S.L."/>
            <person name="Chao H."/>
            <person name="Dinh H."/>
            <person name="Han Y."/>
            <person name="Doddapaneni H.V."/>
            <person name="Worley K.C."/>
            <person name="Muzny D.M."/>
            <person name="Ioannidis P."/>
            <person name="Waterhouse R.M."/>
            <person name="Zdobnov E.M."/>
            <person name="James P.J."/>
            <person name="Bagnall N.H."/>
            <person name="Kotze A.C."/>
            <person name="Gibbs R.A."/>
            <person name="Richards S."/>
            <person name="Batterham P."/>
            <person name="Gasser R.B."/>
        </authorList>
    </citation>
    <scope>NUCLEOTIDE SEQUENCE [LARGE SCALE GENOMIC DNA]</scope>
    <source>
        <strain evidence="9 10">LS</strain>
        <tissue evidence="9">Full body</tissue>
    </source>
</reference>
<dbReference type="OMA" id="KTWLERC"/>
<evidence type="ECO:0000256" key="5">
    <source>
        <dbReference type="ARBA" id="ARBA00022842"/>
    </source>
</evidence>
<sequence length="511" mass="58302">MDKIKPQKYMNPITFEAEMFVNNLESLSKTYHQYDAVLISSLEKVMNAIETFLDSNPSEILATENTILVACNNLNNIKRIYHCSNCKTDLGKSVEKVTLHLIDQCVAHGGGERLNTVSGGISHQTSETNSAKVGKEREQKKTKGEVRKETMQKKQERRLDQAVKLTKKTRSLLTTDFNQFFVDHVKIGSKLKFIPDYDLIENDLMAVIKPLFPNDNVKIYKFGSRLAGIGTRESDLDLFIDIGDTFNIFQNRADNETLAKLQKVGISLMNHRKSWKGIIQIDKARVPIIKIIHAHTGIECDINFSNSLGTINTKFLEFIFNLQPIARLLCIFLKKWLNRTSLNKEISTYSIILMVIFYLQTEKALPSVETFQANIKEETALTVGPWLCSYATLTLNDLNIKLEDVGQPNLLKFIRGFFMFYTSFDFDQNVVCPYLGKTIKKADVNKLMPRRYTDYVSCSPDYVLQLDKSIVVQDPIQLNHNVTKGLSAFTLQLLKTLMVKSLDVINETFLF</sequence>
<name>A0A0L0BWR8_LUCCU</name>
<evidence type="ECO:0000259" key="8">
    <source>
        <dbReference type="Pfam" id="PF22600"/>
    </source>
</evidence>
<comment type="cofactor">
    <cofactor evidence="1">
        <name>Mn(2+)</name>
        <dbReference type="ChEBI" id="CHEBI:29035"/>
    </cofactor>
</comment>
<evidence type="ECO:0000256" key="2">
    <source>
        <dbReference type="ARBA" id="ARBA00001946"/>
    </source>
</evidence>
<keyword evidence="10" id="KW-1185">Reference proteome</keyword>
<dbReference type="Proteomes" id="UP000037069">
    <property type="component" value="Unassembled WGS sequence"/>
</dbReference>
<feature type="region of interest" description="Disordered" evidence="6">
    <location>
        <begin position="116"/>
        <end position="142"/>
    </location>
</feature>
<evidence type="ECO:0000256" key="3">
    <source>
        <dbReference type="ARBA" id="ARBA00022679"/>
    </source>
</evidence>
<dbReference type="OrthoDB" id="407432at2759"/>
<evidence type="ECO:0000313" key="10">
    <source>
        <dbReference type="Proteomes" id="UP000037069"/>
    </source>
</evidence>
<dbReference type="GO" id="GO:0050265">
    <property type="term" value="F:RNA uridylyltransferase activity"/>
    <property type="evidence" value="ECO:0007669"/>
    <property type="project" value="TreeGrafter"/>
</dbReference>
<dbReference type="Gene3D" id="1.10.1410.10">
    <property type="match status" value="1"/>
</dbReference>
<feature type="compositionally biased region" description="Basic and acidic residues" evidence="6">
    <location>
        <begin position="133"/>
        <end position="142"/>
    </location>
</feature>
<organism evidence="9 10">
    <name type="scientific">Lucilia cuprina</name>
    <name type="common">Green bottle fly</name>
    <name type="synonym">Australian sheep blowfly</name>
    <dbReference type="NCBI Taxonomy" id="7375"/>
    <lineage>
        <taxon>Eukaryota</taxon>
        <taxon>Metazoa</taxon>
        <taxon>Ecdysozoa</taxon>
        <taxon>Arthropoda</taxon>
        <taxon>Hexapoda</taxon>
        <taxon>Insecta</taxon>
        <taxon>Pterygota</taxon>
        <taxon>Neoptera</taxon>
        <taxon>Endopterygota</taxon>
        <taxon>Diptera</taxon>
        <taxon>Brachycera</taxon>
        <taxon>Muscomorpha</taxon>
        <taxon>Oestroidea</taxon>
        <taxon>Calliphoridae</taxon>
        <taxon>Luciliinae</taxon>
        <taxon>Lucilia</taxon>
    </lineage>
</organism>
<feature type="compositionally biased region" description="Polar residues" evidence="6">
    <location>
        <begin position="116"/>
        <end position="131"/>
    </location>
</feature>
<evidence type="ECO:0000256" key="4">
    <source>
        <dbReference type="ARBA" id="ARBA00022723"/>
    </source>
</evidence>
<dbReference type="InterPro" id="IPR002058">
    <property type="entry name" value="PAP_assoc"/>
</dbReference>
<dbReference type="GO" id="GO:0046872">
    <property type="term" value="F:metal ion binding"/>
    <property type="evidence" value="ECO:0007669"/>
    <property type="project" value="UniProtKB-KW"/>
</dbReference>
<comment type="cofactor">
    <cofactor evidence="2">
        <name>Mg(2+)</name>
        <dbReference type="ChEBI" id="CHEBI:18420"/>
    </cofactor>
</comment>
<proteinExistence type="predicted"/>
<dbReference type="Pfam" id="PF22600">
    <property type="entry name" value="MTPAP-like_central"/>
    <property type="match status" value="1"/>
</dbReference>
<evidence type="ECO:0000313" key="9">
    <source>
        <dbReference type="EMBL" id="KNC24472.1"/>
    </source>
</evidence>
<evidence type="ECO:0000256" key="1">
    <source>
        <dbReference type="ARBA" id="ARBA00001936"/>
    </source>
</evidence>
<dbReference type="GO" id="GO:0031123">
    <property type="term" value="P:RNA 3'-end processing"/>
    <property type="evidence" value="ECO:0007669"/>
    <property type="project" value="TreeGrafter"/>
</dbReference>
<evidence type="ECO:0000256" key="6">
    <source>
        <dbReference type="SAM" id="MobiDB-lite"/>
    </source>
</evidence>
<keyword evidence="3" id="KW-0808">Transferase</keyword>
<dbReference type="PANTHER" id="PTHR12271:SF66">
    <property type="entry name" value="TERMINAL URIDYLYLTRANSFERASE TAILOR"/>
    <property type="match status" value="1"/>
</dbReference>
<keyword evidence="4" id="KW-0479">Metal-binding</keyword>
<dbReference type="Gene3D" id="3.30.460.10">
    <property type="entry name" value="Beta Polymerase, domain 2"/>
    <property type="match status" value="1"/>
</dbReference>
<dbReference type="InterPro" id="IPR043519">
    <property type="entry name" value="NT_sf"/>
</dbReference>
<dbReference type="PANTHER" id="PTHR12271">
    <property type="entry name" value="POLY A POLYMERASE CID PAP -RELATED"/>
    <property type="match status" value="1"/>
</dbReference>
<keyword evidence="5" id="KW-0460">Magnesium</keyword>
<dbReference type="CDD" id="cd05402">
    <property type="entry name" value="NT_PAP_TUTase"/>
    <property type="match status" value="1"/>
</dbReference>
<dbReference type="SUPFAM" id="SSF81301">
    <property type="entry name" value="Nucleotidyltransferase"/>
    <property type="match status" value="1"/>
</dbReference>
<feature type="domain" description="Poly(A) RNA polymerase mitochondrial-like central palm" evidence="8">
    <location>
        <begin position="202"/>
        <end position="318"/>
    </location>
</feature>
<dbReference type="STRING" id="7375.A0A0L0BWR8"/>
<dbReference type="InterPro" id="IPR054708">
    <property type="entry name" value="MTPAP-like_central"/>
</dbReference>
<comment type="caution">
    <text evidence="9">The sequence shown here is derived from an EMBL/GenBank/DDBJ whole genome shotgun (WGS) entry which is preliminary data.</text>
</comment>
<dbReference type="EMBL" id="JRES01001227">
    <property type="protein sequence ID" value="KNC24472.1"/>
    <property type="molecule type" value="Genomic_DNA"/>
</dbReference>
<evidence type="ECO:0000259" key="7">
    <source>
        <dbReference type="Pfam" id="PF03828"/>
    </source>
</evidence>
<feature type="domain" description="PAP-associated" evidence="7">
    <location>
        <begin position="412"/>
        <end position="480"/>
    </location>
</feature>
<accession>A0A0L0BWR8</accession>